<organism evidence="2 3">
    <name type="scientific">Mixia osmundae (strain CBS 9802 / IAM 14324 / JCM 22182 / KY 12970)</name>
    <dbReference type="NCBI Taxonomy" id="764103"/>
    <lineage>
        <taxon>Eukaryota</taxon>
        <taxon>Fungi</taxon>
        <taxon>Dikarya</taxon>
        <taxon>Basidiomycota</taxon>
        <taxon>Pucciniomycotina</taxon>
        <taxon>Mixiomycetes</taxon>
        <taxon>Mixiales</taxon>
        <taxon>Mixiaceae</taxon>
        <taxon>Mixia</taxon>
    </lineage>
</organism>
<feature type="region of interest" description="Disordered" evidence="1">
    <location>
        <begin position="207"/>
        <end position="234"/>
    </location>
</feature>
<evidence type="ECO:0000313" key="2">
    <source>
        <dbReference type="EMBL" id="GAA99089.1"/>
    </source>
</evidence>
<sequence length="317" mass="34706">MARHAPHRCHCSRSVTYAVKLLGDMLALKNQGLHVHASVCRTDSVDRIAPVQGRADGLSSARLCSDSSECRDALLRVLWNRLLPPRASKFYDATLAYRDGQDEVIDTSGRGELAADPVTMPMPTEQLDSAKTSMRQSSNPSQPELAVSGGYLSQENSPGSSPLASSSSSLMSSARLSRPIGSRHSSFRTSQCFLSPNEEIVMPYFLSETQSPPSSSRSSLSSRSGQKSLAMTTIGPDSYRMELQGWTAPGEPEAYSNARYRQAKISQRVALRHERKAGKALTRGDMKSYERSRSQASTAWRECLSDLEEARMPARIG</sequence>
<gene>
    <name evidence="2" type="primary">Mo05778</name>
    <name evidence="2" type="ORF">E5Q_05778</name>
</gene>
<reference evidence="2 3" key="2">
    <citation type="journal article" date="2012" name="Open Biol.">
        <title>Characteristics of nucleosomes and linker DNA regions on the genome of the basidiomycete Mixia osmundae revealed by mono- and dinucleosome mapping.</title>
        <authorList>
            <person name="Nishida H."/>
            <person name="Kondo S."/>
            <person name="Matsumoto T."/>
            <person name="Suzuki Y."/>
            <person name="Yoshikawa H."/>
            <person name="Taylor T.D."/>
            <person name="Sugiyama J."/>
        </authorList>
    </citation>
    <scope>NUCLEOTIDE SEQUENCE [LARGE SCALE GENOMIC DNA]</scope>
    <source>
        <strain evidence="3">CBS 9802 / IAM 14324 / JCM 22182 / KY 12970</strain>
    </source>
</reference>
<dbReference type="HOGENOM" id="CLU_877399_0_0_1"/>
<protein>
    <submittedName>
        <fullName evidence="2">Uncharacterized protein</fullName>
    </submittedName>
</protein>
<dbReference type="EMBL" id="BABT02000179">
    <property type="protein sequence ID" value="GAA99089.1"/>
    <property type="molecule type" value="Genomic_DNA"/>
</dbReference>
<evidence type="ECO:0000256" key="1">
    <source>
        <dbReference type="SAM" id="MobiDB-lite"/>
    </source>
</evidence>
<dbReference type="AlphaFoldDB" id="G7E8C9"/>
<feature type="compositionally biased region" description="Low complexity" evidence="1">
    <location>
        <begin position="211"/>
        <end position="224"/>
    </location>
</feature>
<evidence type="ECO:0000313" key="3">
    <source>
        <dbReference type="Proteomes" id="UP000009131"/>
    </source>
</evidence>
<proteinExistence type="predicted"/>
<comment type="caution">
    <text evidence="2">The sequence shown here is derived from an EMBL/GenBank/DDBJ whole genome shotgun (WGS) entry which is preliminary data.</text>
</comment>
<reference evidence="2 3" key="1">
    <citation type="journal article" date="2011" name="J. Gen. Appl. Microbiol.">
        <title>Draft genome sequencing of the enigmatic basidiomycete Mixia osmundae.</title>
        <authorList>
            <person name="Nishida H."/>
            <person name="Nagatsuka Y."/>
            <person name="Sugiyama J."/>
        </authorList>
    </citation>
    <scope>NUCLEOTIDE SEQUENCE [LARGE SCALE GENOMIC DNA]</scope>
    <source>
        <strain evidence="3">CBS 9802 / IAM 14324 / JCM 22182 / KY 12970</strain>
    </source>
</reference>
<feature type="compositionally biased region" description="Low complexity" evidence="1">
    <location>
        <begin position="157"/>
        <end position="170"/>
    </location>
</feature>
<feature type="compositionally biased region" description="Polar residues" evidence="1">
    <location>
        <begin position="126"/>
        <end position="142"/>
    </location>
</feature>
<dbReference type="RefSeq" id="XP_014567825.1">
    <property type="nucleotide sequence ID" value="XM_014712339.1"/>
</dbReference>
<name>G7E8C9_MIXOS</name>
<keyword evidence="3" id="KW-1185">Reference proteome</keyword>
<dbReference type="InParanoid" id="G7E8C9"/>
<dbReference type="Proteomes" id="UP000009131">
    <property type="component" value="Unassembled WGS sequence"/>
</dbReference>
<accession>G7E8C9</accession>
<feature type="region of interest" description="Disordered" evidence="1">
    <location>
        <begin position="108"/>
        <end position="170"/>
    </location>
</feature>